<organism evidence="3 4">
    <name type="scientific">Desulfonema limicola</name>
    <dbReference type="NCBI Taxonomy" id="45656"/>
    <lineage>
        <taxon>Bacteria</taxon>
        <taxon>Pseudomonadati</taxon>
        <taxon>Thermodesulfobacteriota</taxon>
        <taxon>Desulfobacteria</taxon>
        <taxon>Desulfobacterales</taxon>
        <taxon>Desulfococcaceae</taxon>
        <taxon>Desulfonema</taxon>
    </lineage>
</organism>
<name>A0A975B430_9BACT</name>
<evidence type="ECO:0000259" key="2">
    <source>
        <dbReference type="Pfam" id="PF02384"/>
    </source>
</evidence>
<protein>
    <submittedName>
        <fullName evidence="3">SAM-dependent methyltransferase</fullName>
    </submittedName>
</protein>
<dbReference type="PANTHER" id="PTHR42998">
    <property type="entry name" value="TYPE I RESTRICTION ENZYME HINDVIIP M PROTEIN-RELATED"/>
    <property type="match status" value="1"/>
</dbReference>
<dbReference type="Pfam" id="PF02384">
    <property type="entry name" value="N6_Mtase"/>
    <property type="match status" value="1"/>
</dbReference>
<reference evidence="3" key="1">
    <citation type="journal article" date="2021" name="Microb. Physiol.">
        <title>Proteogenomic Insights into the Physiology of Marine, Sulfate-Reducing, Filamentous Desulfonema limicola and Desulfonema magnum.</title>
        <authorList>
            <person name="Schnaars V."/>
            <person name="Wohlbrand L."/>
            <person name="Scheve S."/>
            <person name="Hinrichs C."/>
            <person name="Reinhardt R."/>
            <person name="Rabus R."/>
        </authorList>
    </citation>
    <scope>NUCLEOTIDE SEQUENCE</scope>
    <source>
        <strain evidence="3">5ac10</strain>
    </source>
</reference>
<keyword evidence="4" id="KW-1185">Reference proteome</keyword>
<dbReference type="GO" id="GO:0032259">
    <property type="term" value="P:methylation"/>
    <property type="evidence" value="ECO:0007669"/>
    <property type="project" value="UniProtKB-KW"/>
</dbReference>
<accession>A0A975B430</accession>
<dbReference type="GO" id="GO:0008170">
    <property type="term" value="F:N-methyltransferase activity"/>
    <property type="evidence" value="ECO:0007669"/>
    <property type="project" value="InterPro"/>
</dbReference>
<proteinExistence type="inferred from homology"/>
<dbReference type="SUPFAM" id="SSF53335">
    <property type="entry name" value="S-adenosyl-L-methionine-dependent methyltransferases"/>
    <property type="match status" value="1"/>
</dbReference>
<evidence type="ECO:0000313" key="4">
    <source>
        <dbReference type="Proteomes" id="UP000663720"/>
    </source>
</evidence>
<dbReference type="PANTHER" id="PTHR42998:SF1">
    <property type="entry name" value="TYPE I RESTRICTION ENZYME HINDI METHYLASE SUBUNIT"/>
    <property type="match status" value="1"/>
</dbReference>
<gene>
    <name evidence="3" type="ORF">dnl_06510</name>
</gene>
<dbReference type="GO" id="GO:0003677">
    <property type="term" value="F:DNA binding"/>
    <property type="evidence" value="ECO:0007669"/>
    <property type="project" value="InterPro"/>
</dbReference>
<dbReference type="Gene3D" id="3.40.50.150">
    <property type="entry name" value="Vaccinia Virus protein VP39"/>
    <property type="match status" value="1"/>
</dbReference>
<comment type="similarity">
    <text evidence="1">Belongs to the N(4)/N(6)-methyltransferase family.</text>
</comment>
<dbReference type="AlphaFoldDB" id="A0A975B430"/>
<dbReference type="InterPro" id="IPR029063">
    <property type="entry name" value="SAM-dependent_MTases_sf"/>
</dbReference>
<evidence type="ECO:0000313" key="3">
    <source>
        <dbReference type="EMBL" id="QTA78430.1"/>
    </source>
</evidence>
<dbReference type="InterPro" id="IPR003356">
    <property type="entry name" value="DNA_methylase_A-5"/>
</dbReference>
<dbReference type="Proteomes" id="UP000663720">
    <property type="component" value="Chromosome"/>
</dbReference>
<evidence type="ECO:0000256" key="1">
    <source>
        <dbReference type="ARBA" id="ARBA00006594"/>
    </source>
</evidence>
<dbReference type="KEGG" id="dli:dnl_06510"/>
<sequence length="451" mass="51287">MNITKSMIKEFGYKCFKTVSIKKDPVKFIEIAMKDDEEYIVFAQLLEKTNIMNSLLLNSIPSSIRFVILNSESIFKRDSENMFIKCYSIPKADGTQWGEHTKRDLIPVKSIRQIIEYIKKGLVPEQYEALAFILSFKILDEFSDDEVVFKFNGNISYTQGKLNKIASVFGLKDEWEKYSTDINENLHKAVMNIQPYSFISDVQTNGIFGVINNLISSEHGGHKISIPGKINPVILSLLAGKSGAVHIDGQSALNLLDIGIIGSKSIRVISNCHPLIKNLGEKCIEDFKVIADELTTIEEYEDYQILISVPPFGKKITKTQKNKPVKSVSNTKKKMPKSVDTELYWLEVCYNLLKEGGYLIVFLSEGFLSNVSLAYAREWVLNHFQIETIISLPNTFFYPHSGIKTNLLCLRKISLPPDDYNVFMAEVEEEDFDNISSLIRSYRDFKEGNSV</sequence>
<keyword evidence="3" id="KW-0489">Methyltransferase</keyword>
<dbReference type="RefSeq" id="WP_207690288.1">
    <property type="nucleotide sequence ID" value="NZ_CP061799.1"/>
</dbReference>
<dbReference type="InterPro" id="IPR052916">
    <property type="entry name" value="Type-I_RE_MTase_Subunit"/>
</dbReference>
<keyword evidence="3" id="KW-0808">Transferase</keyword>
<feature type="domain" description="DNA methylase adenine-specific" evidence="2">
    <location>
        <begin position="295"/>
        <end position="429"/>
    </location>
</feature>
<dbReference type="EMBL" id="CP061799">
    <property type="protein sequence ID" value="QTA78430.1"/>
    <property type="molecule type" value="Genomic_DNA"/>
</dbReference>